<feature type="compositionally biased region" description="Polar residues" evidence="11">
    <location>
        <begin position="7"/>
        <end position="17"/>
    </location>
</feature>
<evidence type="ECO:0000256" key="4">
    <source>
        <dbReference type="ARBA" id="ARBA00022741"/>
    </source>
</evidence>
<feature type="region of interest" description="Disordered" evidence="11">
    <location>
        <begin position="1"/>
        <end position="22"/>
    </location>
</feature>
<feature type="region of interest" description="Disordered" evidence="11">
    <location>
        <begin position="2078"/>
        <end position="2137"/>
    </location>
</feature>
<dbReference type="InterPro" id="IPR027409">
    <property type="entry name" value="GroEL-like_apical_dom_sf"/>
</dbReference>
<evidence type="ECO:0000313" key="16">
    <source>
        <dbReference type="RefSeq" id="XP_065655743.1"/>
    </source>
</evidence>
<dbReference type="InterPro" id="IPR011011">
    <property type="entry name" value="Znf_FYVE_PHD"/>
</dbReference>
<dbReference type="InterPro" id="IPR027483">
    <property type="entry name" value="PInositol-4-P-4/5-kinase_C_sf"/>
</dbReference>
<keyword evidence="5 9" id="KW-0863">Zinc-finger</keyword>
<dbReference type="Pfam" id="PF01363">
    <property type="entry name" value="FYVE"/>
    <property type="match status" value="1"/>
</dbReference>
<keyword evidence="6 10" id="KW-0418">Kinase</keyword>
<evidence type="ECO:0000256" key="3">
    <source>
        <dbReference type="ARBA" id="ARBA00022723"/>
    </source>
</evidence>
<dbReference type="InterPro" id="IPR036390">
    <property type="entry name" value="WH_DNA-bd_sf"/>
</dbReference>
<sequence length="2437" mass="278413">MDKDPTKLTSFQPLNPVSSSSSFSFSRFITFGRKKTSQPPRLPITPELLRKDSLLSNEDSSTLEEGSNSESIYEKKENLYTWLTRSSSNNENTISLNSSSNNSSKDKWKYRNVRTIMRRLSALTIDKRWHQSNGDFKHNFKQYWMPDEHCKECYECSDKFNTFRRRHHCRVCGQIFCSRCCSQEVPGKVMGFSGDIRVCNYCCNIVQAYLNDENFDKSIAALGEDWRIGSDHNCFLYDYGGSASSVNSAKTNQIKEDPFRMKRATSTNSLATIDRATTPIQRSPFDAFGVAPSEANNIKQDYLLRELWHQISDPRSGLELQSHRFRMKTHHNCFIGSELIDWLLTHNKFNSRSQAVKVVQGLLDGGWIACVYANEENIFKDEYMLYQPTKMAIAEAEVATMSSQLPKDDVDLTCLEKNLTDDDAEAPEWLKQITHSAIEDENESAHPVPGAKTVSARLLDLDQVPNDTEQNKTDLSIQMKLNAQVFCLQVDDDNKEPFDQVPQISLITNQPPVPLDHWTLVDVNELSKKKKIAKQNSSAVLNEDLFHGILFPRPNIKNEFQDDNAENSNNNYCERLAKDRLSAASQHHLKAMLEQLLKQDHLLLEWDKIIMPFILQVSEMVVPDVHRDDDMDIRRYVWFTKVPGGLKSDCHLINGVVFPKNVSHKRMNTVFTSPKILMMSCAIEYQRVENKMVSLDPMVLQEHAFLQNFVRRVLDLKPNILLVERNVACKAQEMLLNGGITLVHNIKPHIMENISRCTGADILPTMEQITKPRLGTCQSFRIEKFMLLNGEAKSLMYFEGCAPDLGCSLVLRGGNIKTLIKVKKIIQYLIYVAYHSKLEMKFLLDELAMPPSLDQLLPKSKSASSLQDKDNTEDGNAINVESSDSEAKKFQKCLQRIILSSSPFLTYTMPYLLTEEGSKSSCRDFISDRIYWSRYLDGSIYRPGKLREDDHEWVENSVKISSEVRIKPPHIFTDPSVLIKYIDDEKKRGKLLNDYRAQGGCIDLKMFQDYEDRERRKIYGIKMNSQTSNYLESEKTDKPTCNEGDSKELHESSPDPKLDCFDAYNHQKIAVLFSSYSSDSSNAPKPCISPWAVFMEFYGRNDITLGGFLERYCFRPSYMCPSHNCEVTMVNHVRYFAHCDSSLYIHMRNLEAPIPGYDGTILTWSWCKICKEVTSVVPLSSEAQSLSFAKYLELRFYGNSYIRRGSAESCFHSLHHDHNQYFSYSNMVASFKYRPIDLYEVIIPPHSITIGKQRNMTYLINEVEEIASKVDYVNNVIMERILDLKGEDLMTNNPRESKINDFIRDLEKEHSNIKDLLDVINSKVKSLLTNDTINNDETDNYESEGVLCDESALTNDEIQTLMLNISNKLFYLQKTICDSVYNWNIKLQDFIVQDRKREKVVRAASPVKTSVINETNEFYPENSMDMELTKPRTITRLSLKDPIAEVCLNNGTILRQTYIGTTPAVYGSSDSESTPWACALNLQSEVDGIERNSNDTVKEVNDSAITNKLGSPYTIIESSSSVQSKSPKSLHIDEMGNKEDDLEVIKNGALENETIEINDTISTNDNVDNPHLLSYLSSIDQSLDCQSICNDNEFSENRLLNTDEESNLLESEIHQETDYIEDSVNESSVMLGESATYYNSESTILLGESASHDEDTHILAKRRKIFPSFTEFPYLLEDKLEKIEYLTPNEVKAMQYARRKRVEWEQRITNKKTTPIDFQVGEGLEFEADHFNSVKDIETSDENSSKASILTASNTKTSKKNKFLNPKKFFKSQLSLTDNLSNKKNNISETLNYESDKAPVCKTTLPSPHTAAICTTESTTFHKQKLIGHRRLKSAPSCVAKNTEESLKLINELLKNKRLNVPFKRQRSHSFGLENKEQKELSQMAEAVCKEDRIDSERDDPEVLQYDEGLVNSEQSSNIAALQEMSSFTDNTDILKKKNRMDFESLDSKFTNSGESINKRGGSEKMKKIISTFLPAFTFQTIPRPFPSYMHYIAQTGVTATIIINEKEPTSLIAYTLSCQEYQNQLKNIQDVLSGVKPQGSSLHGTPILPRSQISQQNSSAMLSSLNDVQKVEVLLRRNMNKKNPVPRPNSWSGSTEINAEPFLPSGEHHPLTHTSSDATADEASDTDIMEESGKSGEIKKKDKLVDHHIKLQFQNENVAKFYCSVYYAEQFRQLRELIFPEKEERYIQSLARCKFWKATGGKSGSSFSKSLDDRFVMKQMSRLEIQSFVDFAPRYFAYINKAVKEKRPTAMAKLLGVYRIGFNNPVTNTAMRQDVLVMENLFYEKKVNKIFDLKGSVRGRYVQTSAKEDVLMDENLLEMISESPLFIRPHSKAVLSKAIYNDTEFLSSNMVMDYSLLVGIDQTNCKLVVGIIDYIRTYTWDKRLETWVKSTGILGGQGKMPTVVSPEVYRTRFTEAMQRYFLMVPDKWTGFGADLN</sequence>
<dbReference type="Gene3D" id="3.30.800.10">
    <property type="entry name" value="Phosphatidylinositol Phosphate Kinase II Beta"/>
    <property type="match status" value="1"/>
</dbReference>
<feature type="compositionally biased region" description="Basic and acidic residues" evidence="11">
    <location>
        <begin position="1032"/>
        <end position="1054"/>
    </location>
</feature>
<evidence type="ECO:0000259" key="13">
    <source>
        <dbReference type="PROSITE" id="PS50186"/>
    </source>
</evidence>
<dbReference type="InterPro" id="IPR027484">
    <property type="entry name" value="PInositol-4-P-5-kinase_N"/>
</dbReference>
<feature type="domain" description="FYVE-type" evidence="12">
    <location>
        <begin position="147"/>
        <end position="207"/>
    </location>
</feature>
<organism evidence="15 16">
    <name type="scientific">Hydra vulgaris</name>
    <name type="common">Hydra</name>
    <name type="synonym">Hydra attenuata</name>
    <dbReference type="NCBI Taxonomy" id="6087"/>
    <lineage>
        <taxon>Eukaryota</taxon>
        <taxon>Metazoa</taxon>
        <taxon>Cnidaria</taxon>
        <taxon>Hydrozoa</taxon>
        <taxon>Hydroidolina</taxon>
        <taxon>Anthoathecata</taxon>
        <taxon>Aplanulata</taxon>
        <taxon>Hydridae</taxon>
        <taxon>Hydra</taxon>
    </lineage>
</organism>
<evidence type="ECO:0000256" key="11">
    <source>
        <dbReference type="SAM" id="MobiDB-lite"/>
    </source>
</evidence>
<dbReference type="InterPro" id="IPR000306">
    <property type="entry name" value="Znf_FYVE"/>
</dbReference>
<evidence type="ECO:0000256" key="9">
    <source>
        <dbReference type="PROSITE-ProRule" id="PRU00091"/>
    </source>
</evidence>
<keyword evidence="4 10" id="KW-0547">Nucleotide-binding</keyword>
<gene>
    <name evidence="16" type="primary">LOC101240098</name>
</gene>
<dbReference type="SMART" id="SM00049">
    <property type="entry name" value="DEP"/>
    <property type="match status" value="1"/>
</dbReference>
<feature type="region of interest" description="Disordered" evidence="11">
    <location>
        <begin position="1029"/>
        <end position="1054"/>
    </location>
</feature>
<dbReference type="Proteomes" id="UP001652625">
    <property type="component" value="Chromosome 06"/>
</dbReference>
<dbReference type="RefSeq" id="XP_065655743.1">
    <property type="nucleotide sequence ID" value="XM_065799671.1"/>
</dbReference>
<evidence type="ECO:0000256" key="10">
    <source>
        <dbReference type="PROSITE-ProRule" id="PRU00781"/>
    </source>
</evidence>
<keyword evidence="15" id="KW-1185">Reference proteome</keyword>
<dbReference type="SMART" id="SM00330">
    <property type="entry name" value="PIPKc"/>
    <property type="match status" value="1"/>
</dbReference>
<feature type="domain" description="PIPK" evidence="14">
    <location>
        <begin position="2092"/>
        <end position="2422"/>
    </location>
</feature>
<evidence type="ECO:0000256" key="6">
    <source>
        <dbReference type="ARBA" id="ARBA00022777"/>
    </source>
</evidence>
<dbReference type="InterPro" id="IPR044769">
    <property type="entry name" value="PIKfyve_PIPKc"/>
</dbReference>
<dbReference type="InterPro" id="IPR000591">
    <property type="entry name" value="DEP_dom"/>
</dbReference>
<keyword evidence="2 10" id="KW-0808">Transferase</keyword>
<dbReference type="CDD" id="cd17300">
    <property type="entry name" value="PIPKc_PIKfyve"/>
    <property type="match status" value="1"/>
</dbReference>
<dbReference type="Gene3D" id="3.30.810.10">
    <property type="entry name" value="2-Layer Sandwich"/>
    <property type="match status" value="1"/>
</dbReference>
<dbReference type="Pfam" id="PF00610">
    <property type="entry name" value="DEP"/>
    <property type="match status" value="1"/>
</dbReference>
<keyword evidence="7" id="KW-0862">Zinc</keyword>
<keyword evidence="8 10" id="KW-0067">ATP-binding</keyword>
<dbReference type="SUPFAM" id="SSF52029">
    <property type="entry name" value="GroEL apical domain-like"/>
    <property type="match status" value="1"/>
</dbReference>
<dbReference type="GeneID" id="101240098"/>
<reference evidence="16" key="1">
    <citation type="submission" date="2025-08" db="UniProtKB">
        <authorList>
            <consortium name="RefSeq"/>
        </authorList>
    </citation>
    <scope>IDENTIFICATION</scope>
</reference>
<dbReference type="SUPFAM" id="SSF57903">
    <property type="entry name" value="FYVE/PHD zinc finger"/>
    <property type="match status" value="1"/>
</dbReference>
<protein>
    <recommendedName>
        <fullName evidence="1">1-phosphatidylinositol-3-phosphate 5-kinase</fullName>
        <ecNumber evidence="1">2.7.1.150</ecNumber>
    </recommendedName>
</protein>
<evidence type="ECO:0000256" key="2">
    <source>
        <dbReference type="ARBA" id="ARBA00022679"/>
    </source>
</evidence>
<dbReference type="CDD" id="cd15725">
    <property type="entry name" value="FYVE_PIKfyve_Fab1"/>
    <property type="match status" value="1"/>
</dbReference>
<name>A0ABM4C2H6_HYDVU</name>
<evidence type="ECO:0000256" key="1">
    <source>
        <dbReference type="ARBA" id="ARBA00012009"/>
    </source>
</evidence>
<feature type="domain" description="DEP" evidence="13">
    <location>
        <begin position="314"/>
        <end position="390"/>
    </location>
</feature>
<dbReference type="InterPro" id="IPR043548">
    <property type="entry name" value="PIKfyve"/>
</dbReference>
<dbReference type="InterPro" id="IPR002498">
    <property type="entry name" value="PInositol-4-P-4/5-kinase_core"/>
</dbReference>
<dbReference type="InterPro" id="IPR036388">
    <property type="entry name" value="WH-like_DNA-bd_sf"/>
</dbReference>
<dbReference type="PROSITE" id="PS50186">
    <property type="entry name" value="DEP"/>
    <property type="match status" value="1"/>
</dbReference>
<evidence type="ECO:0000259" key="14">
    <source>
        <dbReference type="PROSITE" id="PS51455"/>
    </source>
</evidence>
<dbReference type="SUPFAM" id="SSF56104">
    <property type="entry name" value="SAICAR synthase-like"/>
    <property type="match status" value="1"/>
</dbReference>
<dbReference type="Gene3D" id="1.10.10.10">
    <property type="entry name" value="Winged helix-like DNA-binding domain superfamily/Winged helix DNA-binding domain"/>
    <property type="match status" value="1"/>
</dbReference>
<dbReference type="InterPro" id="IPR017455">
    <property type="entry name" value="Znf_FYVE-rel"/>
</dbReference>
<dbReference type="CDD" id="cd03334">
    <property type="entry name" value="Fab1_TCP"/>
    <property type="match status" value="1"/>
</dbReference>
<keyword evidence="3" id="KW-0479">Metal-binding</keyword>
<proteinExistence type="predicted"/>
<dbReference type="PROSITE" id="PS50178">
    <property type="entry name" value="ZF_FYVE"/>
    <property type="match status" value="1"/>
</dbReference>
<dbReference type="PROSITE" id="PS51455">
    <property type="entry name" value="PIPK"/>
    <property type="match status" value="1"/>
</dbReference>
<evidence type="ECO:0000259" key="12">
    <source>
        <dbReference type="PROSITE" id="PS50178"/>
    </source>
</evidence>
<evidence type="ECO:0000256" key="8">
    <source>
        <dbReference type="ARBA" id="ARBA00022840"/>
    </source>
</evidence>
<dbReference type="Gene3D" id="3.50.7.10">
    <property type="entry name" value="GroEL"/>
    <property type="match status" value="1"/>
</dbReference>
<dbReference type="Gene3D" id="3.30.40.10">
    <property type="entry name" value="Zinc/RING finger domain, C3HC4 (zinc finger)"/>
    <property type="match status" value="1"/>
</dbReference>
<dbReference type="EC" id="2.7.1.150" evidence="1"/>
<feature type="compositionally biased region" description="Acidic residues" evidence="11">
    <location>
        <begin position="2120"/>
        <end position="2131"/>
    </location>
</feature>
<dbReference type="InterPro" id="IPR002423">
    <property type="entry name" value="Cpn60/GroEL/TCP-1"/>
</dbReference>
<dbReference type="SMART" id="SM00064">
    <property type="entry name" value="FYVE"/>
    <property type="match status" value="1"/>
</dbReference>
<dbReference type="InterPro" id="IPR013083">
    <property type="entry name" value="Znf_RING/FYVE/PHD"/>
</dbReference>
<dbReference type="Pfam" id="PF01504">
    <property type="entry name" value="PIP5K"/>
    <property type="match status" value="1"/>
</dbReference>
<dbReference type="SUPFAM" id="SSF46785">
    <property type="entry name" value="Winged helix' DNA-binding domain"/>
    <property type="match status" value="1"/>
</dbReference>
<evidence type="ECO:0000313" key="15">
    <source>
        <dbReference type="Proteomes" id="UP001652625"/>
    </source>
</evidence>
<evidence type="ECO:0000256" key="7">
    <source>
        <dbReference type="ARBA" id="ARBA00022833"/>
    </source>
</evidence>
<dbReference type="PANTHER" id="PTHR46715">
    <property type="entry name" value="1-PHOSPHATIDYLINOSITOL 3-PHOSPHATE 5-KINASE"/>
    <property type="match status" value="1"/>
</dbReference>
<dbReference type="Pfam" id="PF00118">
    <property type="entry name" value="Cpn60_TCP1"/>
    <property type="match status" value="1"/>
</dbReference>
<evidence type="ECO:0000256" key="5">
    <source>
        <dbReference type="ARBA" id="ARBA00022771"/>
    </source>
</evidence>
<accession>A0ABM4C2H6</accession>
<dbReference type="PANTHER" id="PTHR46715:SF1">
    <property type="entry name" value="1-PHOSPHATIDYLINOSITOL 3-PHOSPHATE 5-KINASE"/>
    <property type="match status" value="1"/>
</dbReference>